<dbReference type="EMBL" id="QZCE01000002">
    <property type="protein sequence ID" value="NEZ65263.1"/>
    <property type="molecule type" value="Genomic_DNA"/>
</dbReference>
<dbReference type="Proteomes" id="UP000473574">
    <property type="component" value="Unassembled WGS sequence"/>
</dbReference>
<evidence type="ECO:0000313" key="2">
    <source>
        <dbReference type="Proteomes" id="UP000473574"/>
    </source>
</evidence>
<comment type="caution">
    <text evidence="1">The sequence shown here is derived from an EMBL/GenBank/DDBJ whole genome shotgun (WGS) entry which is preliminary data.</text>
</comment>
<gene>
    <name evidence="1" type="ORF">D0962_21210</name>
</gene>
<name>A0A6M0SAZ9_9CYAN</name>
<protein>
    <recommendedName>
        <fullName evidence="3">Toprim domain-containing protein</fullName>
    </recommendedName>
</protein>
<dbReference type="SUPFAM" id="SSF56731">
    <property type="entry name" value="DNA primase core"/>
    <property type="match status" value="1"/>
</dbReference>
<proteinExistence type="predicted"/>
<dbReference type="CDD" id="cd00188">
    <property type="entry name" value="TOPRIM"/>
    <property type="match status" value="1"/>
</dbReference>
<dbReference type="Pfam" id="PF13155">
    <property type="entry name" value="Toprim_2"/>
    <property type="match status" value="1"/>
</dbReference>
<sequence>MSLAVLDKERRQQGGVTVYLSTDGTGGVPVEALKAVLQRNGQVVAAFDADRAGEMMAWRVAAQVPGVKRLRPAYGKDWNERLINYGQPGQGQQSELDRGMLQPLWQWHQVAWKLGRSEKYLTRIAEVATDVVKGKALSEKAQAAMQKDLAMGQKQVKQQSGNQTAQML</sequence>
<accession>A0A6M0SAZ9</accession>
<dbReference type="Gene3D" id="3.40.1360.10">
    <property type="match status" value="1"/>
</dbReference>
<organism evidence="1 2">
    <name type="scientific">Adonisia turfae CCMR0082</name>
    <dbReference type="NCBI Taxonomy" id="2304604"/>
    <lineage>
        <taxon>Bacteria</taxon>
        <taxon>Bacillati</taxon>
        <taxon>Cyanobacteriota</taxon>
        <taxon>Adonisia</taxon>
        <taxon>Adonisia turfae</taxon>
    </lineage>
</organism>
<evidence type="ECO:0008006" key="3">
    <source>
        <dbReference type="Google" id="ProtNLM"/>
    </source>
</evidence>
<dbReference type="AlphaFoldDB" id="A0A6M0SAZ9"/>
<evidence type="ECO:0000313" key="1">
    <source>
        <dbReference type="EMBL" id="NEZ65263.1"/>
    </source>
</evidence>
<reference evidence="1 2" key="1">
    <citation type="journal article" date="2020" name="Microb. Ecol.">
        <title>Ecogenomics of the Marine Benthic Filamentous Cyanobacterium Adonisia.</title>
        <authorList>
            <person name="Walter J.M."/>
            <person name="Coutinho F.H."/>
            <person name="Leomil L."/>
            <person name="Hargreaves P.I."/>
            <person name="Campeao M.E."/>
            <person name="Vieira V.V."/>
            <person name="Silva B.S."/>
            <person name="Fistarol G.O."/>
            <person name="Salomon P.S."/>
            <person name="Sawabe T."/>
            <person name="Mino S."/>
            <person name="Hosokawa M."/>
            <person name="Miyashita H."/>
            <person name="Maruyama F."/>
            <person name="van Verk M.C."/>
            <person name="Dutilh B.E."/>
            <person name="Thompson C.C."/>
            <person name="Thompson F.L."/>
        </authorList>
    </citation>
    <scope>NUCLEOTIDE SEQUENCE [LARGE SCALE GENOMIC DNA]</scope>
    <source>
        <strain evidence="1 2">CCMR0082</strain>
    </source>
</reference>